<name>S2J0V6_MUCC1</name>
<dbReference type="PANTHER" id="PTHR12286:SF5">
    <property type="entry name" value="SACCHAROPINE DEHYDROGENASE-LIKE OXIDOREDUCTASE"/>
    <property type="match status" value="1"/>
</dbReference>
<evidence type="ECO:0000313" key="2">
    <source>
        <dbReference type="Proteomes" id="UP000014254"/>
    </source>
</evidence>
<dbReference type="GO" id="GO:0009247">
    <property type="term" value="P:glycolipid biosynthetic process"/>
    <property type="evidence" value="ECO:0007669"/>
    <property type="project" value="TreeGrafter"/>
</dbReference>
<keyword evidence="2" id="KW-1185">Reference proteome</keyword>
<dbReference type="InParanoid" id="S2J0V6"/>
<gene>
    <name evidence="1" type="ORF">HMPREF1544_11533</name>
</gene>
<accession>S2J0V6</accession>
<dbReference type="EMBL" id="KE124151">
    <property type="protein sequence ID" value="EPB81747.1"/>
    <property type="molecule type" value="Genomic_DNA"/>
</dbReference>
<sequence length="149" mass="16535">MASLLYVKFTGIPPFRLQQPNISPPTDYNTRKFDVDAVVHGATGFTGEYLGQEVNSDICWASQCSWSIQKIKCIVDGYHTQAKKTKVMIVNSCGFDSVRSDLGVFILVYSGGIMRSLVLAFTDSSVTSQQRPDPYLLAALKRDPDFDNL</sequence>
<dbReference type="Proteomes" id="UP000014254">
    <property type="component" value="Unassembled WGS sequence"/>
</dbReference>
<dbReference type="VEuPathDB" id="FungiDB:HMPREF1544_11533"/>
<organism evidence="1 2">
    <name type="scientific">Mucor circinelloides f. circinelloides (strain 1006PhL)</name>
    <name type="common">Mucormycosis agent</name>
    <name type="synonym">Calyptromyces circinelloides</name>
    <dbReference type="NCBI Taxonomy" id="1220926"/>
    <lineage>
        <taxon>Eukaryota</taxon>
        <taxon>Fungi</taxon>
        <taxon>Fungi incertae sedis</taxon>
        <taxon>Mucoromycota</taxon>
        <taxon>Mucoromycotina</taxon>
        <taxon>Mucoromycetes</taxon>
        <taxon>Mucorales</taxon>
        <taxon>Mucorineae</taxon>
        <taxon>Mucoraceae</taxon>
        <taxon>Mucor</taxon>
    </lineage>
</organism>
<dbReference type="PANTHER" id="PTHR12286">
    <property type="entry name" value="SACCHAROPINE DEHYDROGENASE-LIKE OXIDOREDUCTASE"/>
    <property type="match status" value="1"/>
</dbReference>
<reference evidence="2" key="1">
    <citation type="submission" date="2013-05" db="EMBL/GenBank/DDBJ databases">
        <title>The Genome sequence of Mucor circinelloides f. circinelloides 1006PhL.</title>
        <authorList>
            <consortium name="The Broad Institute Genomics Platform"/>
            <person name="Cuomo C."/>
            <person name="Earl A."/>
            <person name="Findley K."/>
            <person name="Lee S.C."/>
            <person name="Walker B."/>
            <person name="Young S."/>
            <person name="Zeng Q."/>
            <person name="Gargeya S."/>
            <person name="Fitzgerald M."/>
            <person name="Haas B."/>
            <person name="Abouelleil A."/>
            <person name="Allen A.W."/>
            <person name="Alvarado L."/>
            <person name="Arachchi H.M."/>
            <person name="Berlin A.M."/>
            <person name="Chapman S.B."/>
            <person name="Gainer-Dewar J."/>
            <person name="Goldberg J."/>
            <person name="Griggs A."/>
            <person name="Gujja S."/>
            <person name="Hansen M."/>
            <person name="Howarth C."/>
            <person name="Imamovic A."/>
            <person name="Ireland A."/>
            <person name="Larimer J."/>
            <person name="McCowan C."/>
            <person name="Murphy C."/>
            <person name="Pearson M."/>
            <person name="Poon T.W."/>
            <person name="Priest M."/>
            <person name="Roberts A."/>
            <person name="Saif S."/>
            <person name="Shea T."/>
            <person name="Sisk P."/>
            <person name="Sykes S."/>
            <person name="Wortman J."/>
            <person name="Nusbaum C."/>
            <person name="Birren B."/>
        </authorList>
    </citation>
    <scope>NUCLEOTIDE SEQUENCE [LARGE SCALE GENOMIC DNA]</scope>
    <source>
        <strain evidence="2">1006PhL</strain>
    </source>
</reference>
<evidence type="ECO:0000313" key="1">
    <source>
        <dbReference type="EMBL" id="EPB81747.1"/>
    </source>
</evidence>
<dbReference type="GO" id="GO:0005886">
    <property type="term" value="C:plasma membrane"/>
    <property type="evidence" value="ECO:0007669"/>
    <property type="project" value="TreeGrafter"/>
</dbReference>
<proteinExistence type="predicted"/>
<dbReference type="InterPro" id="IPR051276">
    <property type="entry name" value="Saccharopine_DH-like_oxidrdct"/>
</dbReference>
<protein>
    <submittedName>
        <fullName evidence="1">Uncharacterized protein</fullName>
    </submittedName>
</protein>
<dbReference type="AlphaFoldDB" id="S2J0V6"/>
<dbReference type="OrthoDB" id="10268090at2759"/>